<keyword evidence="3" id="KW-1185">Reference proteome</keyword>
<reference evidence="2 3" key="1">
    <citation type="submission" date="2023-10" db="EMBL/GenBank/DDBJ databases">
        <title>Complete Genome Sequence of Limnobacter thiooxidans CS-K2T, Isolated from freshwater lake sediments in Bavaria, Germany.</title>
        <authorList>
            <person name="Naruki M."/>
            <person name="Watanabe A."/>
            <person name="Warashina T."/>
            <person name="Morita T."/>
            <person name="Arakawa K."/>
        </authorList>
    </citation>
    <scope>NUCLEOTIDE SEQUENCE [LARGE SCALE GENOMIC DNA]</scope>
    <source>
        <strain evidence="2 3">CS-K2</strain>
    </source>
</reference>
<dbReference type="Pfam" id="PF04338">
    <property type="entry name" value="DUF481"/>
    <property type="match status" value="1"/>
</dbReference>
<dbReference type="KEGG" id="lto:RGQ30_19620"/>
<organism evidence="2 3">
    <name type="scientific">Limnobacter thiooxidans</name>
    <dbReference type="NCBI Taxonomy" id="131080"/>
    <lineage>
        <taxon>Bacteria</taxon>
        <taxon>Pseudomonadati</taxon>
        <taxon>Pseudomonadota</taxon>
        <taxon>Betaproteobacteria</taxon>
        <taxon>Burkholderiales</taxon>
        <taxon>Burkholderiaceae</taxon>
        <taxon>Limnobacter</taxon>
    </lineage>
</organism>
<dbReference type="EMBL" id="AP028947">
    <property type="protein sequence ID" value="BET26461.1"/>
    <property type="molecule type" value="Genomic_DNA"/>
</dbReference>
<feature type="signal peptide" evidence="1">
    <location>
        <begin position="1"/>
        <end position="35"/>
    </location>
</feature>
<sequence>MPVFHYASFKFFSFPFKFVCAGLLVFLLHCNAALAATVVLENGDRITGEIVELSDNVLTFKSPLFGEVELPWRKVVELKADQGVTVQLKDGSTVKGKVSLSPQDGLVVDEGVLGRFRVLKKTDVALFNPPVVDYSVKYGARANLGGVFNRGNSEDDALNFDAEFVARTPDNRYTVAAEVNEAESAGLSTTSNRYLLTQYDAFLSEKDYLFLSAKGEQDKLADLTLRTSWGAGYGYQFIETERVKLSMEYGLAYINENYRLAPDESYPSLSLGLDYERKFWNKRLVFFNNNDLSVSLENAADSLFKTKVGLRVPIVENVNVATQLNVDYDNMPPPGVKNADSSLIFSVGYGF</sequence>
<feature type="chain" id="PRO_5045310868" evidence="1">
    <location>
        <begin position="36"/>
        <end position="351"/>
    </location>
</feature>
<protein>
    <submittedName>
        <fullName evidence="2">DUF481 domain-containing protein</fullName>
    </submittedName>
</protein>
<proteinExistence type="predicted"/>
<dbReference type="RefSeq" id="WP_130556067.1">
    <property type="nucleotide sequence ID" value="NZ_AP028947.1"/>
</dbReference>
<dbReference type="AlphaFoldDB" id="A0AA86J2H9"/>
<evidence type="ECO:0000256" key="1">
    <source>
        <dbReference type="SAM" id="SignalP"/>
    </source>
</evidence>
<accession>A0AA86J2H9</accession>
<name>A0AA86J2H9_9BURK</name>
<dbReference type="Proteomes" id="UP001329151">
    <property type="component" value="Chromosome"/>
</dbReference>
<evidence type="ECO:0000313" key="3">
    <source>
        <dbReference type="Proteomes" id="UP001329151"/>
    </source>
</evidence>
<keyword evidence="1" id="KW-0732">Signal</keyword>
<dbReference type="InterPro" id="IPR007433">
    <property type="entry name" value="DUF481"/>
</dbReference>
<gene>
    <name evidence="2" type="ORF">RGQ30_19620</name>
</gene>
<evidence type="ECO:0000313" key="2">
    <source>
        <dbReference type="EMBL" id="BET26461.1"/>
    </source>
</evidence>